<evidence type="ECO:0000313" key="1">
    <source>
        <dbReference type="EMBL" id="PNF79652.1"/>
    </source>
</evidence>
<proteinExistence type="predicted"/>
<dbReference type="Proteomes" id="UP000235925">
    <property type="component" value="Unassembled WGS sequence"/>
</dbReference>
<dbReference type="EMBL" id="POUN01000004">
    <property type="protein sequence ID" value="PNF79652.1"/>
    <property type="molecule type" value="Genomic_DNA"/>
</dbReference>
<gene>
    <name evidence="1" type="ORF">CXK92_13470</name>
</gene>
<reference evidence="1 2" key="1">
    <citation type="submission" date="2018-01" db="EMBL/GenBank/DDBJ databases">
        <title>Denitrification phenotypes of diverse strains of Pseudomonas stutzeri.</title>
        <authorList>
            <person name="Milligan D.A."/>
            <person name="Bergaust L."/>
            <person name="Bakken L.R."/>
            <person name="Frostegard A."/>
        </authorList>
    </citation>
    <scope>NUCLEOTIDE SEQUENCE [LARGE SCALE GENOMIC DNA]</scope>
    <source>
        <strain evidence="1 2">KC</strain>
    </source>
</reference>
<protein>
    <submittedName>
        <fullName evidence="1">Uncharacterized protein</fullName>
    </submittedName>
</protein>
<dbReference type="OrthoDB" id="796745at2"/>
<accession>A0A2N8RZ68</accession>
<dbReference type="AlphaFoldDB" id="A0A2N8RZ68"/>
<evidence type="ECO:0000313" key="2">
    <source>
        <dbReference type="Proteomes" id="UP000235925"/>
    </source>
</evidence>
<comment type="caution">
    <text evidence="1">The sequence shown here is derived from an EMBL/GenBank/DDBJ whole genome shotgun (WGS) entry which is preliminary data.</text>
</comment>
<organism evidence="1 2">
    <name type="scientific">Stutzerimonas stutzeri</name>
    <name type="common">Pseudomonas stutzeri</name>
    <dbReference type="NCBI Taxonomy" id="316"/>
    <lineage>
        <taxon>Bacteria</taxon>
        <taxon>Pseudomonadati</taxon>
        <taxon>Pseudomonadota</taxon>
        <taxon>Gammaproteobacteria</taxon>
        <taxon>Pseudomonadales</taxon>
        <taxon>Pseudomonadaceae</taxon>
        <taxon>Stutzerimonas</taxon>
    </lineage>
</organism>
<name>A0A2N8RZ68_STUST</name>
<dbReference type="RefSeq" id="WP_102825542.1">
    <property type="nucleotide sequence ID" value="NZ_CP139348.1"/>
</dbReference>
<sequence length="99" mass="11174">MPALTRADLNFEYSWSAVPGDNPNLTKVDAQRFSRAEGYEVIHLLNSLTAKGGGDLAKRTRLICEWMINEHLPGSVQGRSKVINWIVEHYPSLKADYPF</sequence>